<dbReference type="EMBL" id="JH767134">
    <property type="protein sequence ID" value="EQC41547.1"/>
    <property type="molecule type" value="Genomic_DNA"/>
</dbReference>
<dbReference type="STRING" id="1156394.T0SF70"/>
<dbReference type="GO" id="GO:0005524">
    <property type="term" value="F:ATP binding"/>
    <property type="evidence" value="ECO:0007669"/>
    <property type="project" value="UniProtKB-UniRule"/>
</dbReference>
<feature type="domain" description="Protein kinase" evidence="3">
    <location>
        <begin position="1"/>
        <end position="259"/>
    </location>
</feature>
<dbReference type="OMA" id="YPRTIFA"/>
<dbReference type="Pfam" id="PF07714">
    <property type="entry name" value="PK_Tyr_Ser-Thr"/>
    <property type="match status" value="1"/>
</dbReference>
<gene>
    <name evidence="4" type="ORF">SDRG_01509</name>
</gene>
<evidence type="ECO:0000259" key="3">
    <source>
        <dbReference type="PROSITE" id="PS50011"/>
    </source>
</evidence>
<keyword evidence="1" id="KW-0067">ATP-binding</keyword>
<evidence type="ECO:0000313" key="4">
    <source>
        <dbReference type="EMBL" id="EQC41547.1"/>
    </source>
</evidence>
<keyword evidence="4" id="KW-0808">Transferase</keyword>
<dbReference type="InParanoid" id="T0SF70"/>
<accession>T0SF70</accession>
<feature type="domain" description="Protein kinase" evidence="3">
    <location>
        <begin position="548"/>
        <end position="806"/>
    </location>
</feature>
<dbReference type="SMART" id="SM00219">
    <property type="entry name" value="TyrKc"/>
    <property type="match status" value="1"/>
</dbReference>
<dbReference type="SUPFAM" id="SSF56112">
    <property type="entry name" value="Protein kinase-like (PK-like)"/>
    <property type="match status" value="2"/>
</dbReference>
<proteinExistence type="predicted"/>
<dbReference type="InterPro" id="IPR000719">
    <property type="entry name" value="Prot_kinase_dom"/>
</dbReference>
<feature type="compositionally biased region" description="Low complexity" evidence="2">
    <location>
        <begin position="271"/>
        <end position="285"/>
    </location>
</feature>
<keyword evidence="1" id="KW-0547">Nucleotide-binding</keyword>
<dbReference type="PROSITE" id="PS50011">
    <property type="entry name" value="PROTEIN_KINASE_DOM"/>
    <property type="match status" value="2"/>
</dbReference>
<dbReference type="InterPro" id="IPR020635">
    <property type="entry name" value="Tyr_kinase_cat_dom"/>
</dbReference>
<name>T0SF70_SAPDV</name>
<dbReference type="InterPro" id="IPR017441">
    <property type="entry name" value="Protein_kinase_ATP_BS"/>
</dbReference>
<evidence type="ECO:0000313" key="5">
    <source>
        <dbReference type="Proteomes" id="UP000030762"/>
    </source>
</evidence>
<reference evidence="4 5" key="1">
    <citation type="submission" date="2012-04" db="EMBL/GenBank/DDBJ databases">
        <title>The Genome Sequence of Saprolegnia declina VS20.</title>
        <authorList>
            <consortium name="The Broad Institute Genome Sequencing Platform"/>
            <person name="Russ C."/>
            <person name="Nusbaum C."/>
            <person name="Tyler B."/>
            <person name="van West P."/>
            <person name="Dieguez-Uribeondo J."/>
            <person name="de Bruijn I."/>
            <person name="Tripathy S."/>
            <person name="Jiang R."/>
            <person name="Young S.K."/>
            <person name="Zeng Q."/>
            <person name="Gargeya S."/>
            <person name="Fitzgerald M."/>
            <person name="Haas B."/>
            <person name="Abouelleil A."/>
            <person name="Alvarado L."/>
            <person name="Arachchi H.M."/>
            <person name="Berlin A."/>
            <person name="Chapman S.B."/>
            <person name="Goldberg J."/>
            <person name="Griggs A."/>
            <person name="Gujja S."/>
            <person name="Hansen M."/>
            <person name="Howarth C."/>
            <person name="Imamovic A."/>
            <person name="Larimer J."/>
            <person name="McCowen C."/>
            <person name="Montmayeur A."/>
            <person name="Murphy C."/>
            <person name="Neiman D."/>
            <person name="Pearson M."/>
            <person name="Priest M."/>
            <person name="Roberts A."/>
            <person name="Saif S."/>
            <person name="Shea T."/>
            <person name="Sisk P."/>
            <person name="Sykes S."/>
            <person name="Wortman J."/>
            <person name="Nusbaum C."/>
            <person name="Birren B."/>
        </authorList>
    </citation>
    <scope>NUCLEOTIDE SEQUENCE [LARGE SCALE GENOMIC DNA]</scope>
    <source>
        <strain evidence="4 5">VS20</strain>
    </source>
</reference>
<evidence type="ECO:0000256" key="2">
    <source>
        <dbReference type="SAM" id="MobiDB-lite"/>
    </source>
</evidence>
<feature type="binding site" evidence="1">
    <location>
        <position position="576"/>
    </location>
    <ligand>
        <name>ATP</name>
        <dbReference type="ChEBI" id="CHEBI:30616"/>
    </ligand>
</feature>
<dbReference type="InterPro" id="IPR008266">
    <property type="entry name" value="Tyr_kinase_AS"/>
</dbReference>
<dbReference type="InterPro" id="IPR001245">
    <property type="entry name" value="Ser-Thr/Tyr_kinase_cat_dom"/>
</dbReference>
<dbReference type="OrthoDB" id="98077at2759"/>
<dbReference type="InterPro" id="IPR011009">
    <property type="entry name" value="Kinase-like_dom_sf"/>
</dbReference>
<dbReference type="Gene3D" id="1.10.510.10">
    <property type="entry name" value="Transferase(Phosphotransferase) domain 1"/>
    <property type="match status" value="3"/>
</dbReference>
<dbReference type="GO" id="GO:0004713">
    <property type="term" value="F:protein tyrosine kinase activity"/>
    <property type="evidence" value="ECO:0007669"/>
    <property type="project" value="InterPro"/>
</dbReference>
<keyword evidence="5" id="KW-1185">Reference proteome</keyword>
<evidence type="ECO:0000256" key="1">
    <source>
        <dbReference type="PROSITE-ProRule" id="PRU10141"/>
    </source>
</evidence>
<dbReference type="PANTHER" id="PTHR44329">
    <property type="entry name" value="SERINE/THREONINE-PROTEIN KINASE TNNI3K-RELATED"/>
    <property type="match status" value="1"/>
</dbReference>
<dbReference type="VEuPathDB" id="FungiDB:SDRG_01509"/>
<organism evidence="4 5">
    <name type="scientific">Saprolegnia diclina (strain VS20)</name>
    <dbReference type="NCBI Taxonomy" id="1156394"/>
    <lineage>
        <taxon>Eukaryota</taxon>
        <taxon>Sar</taxon>
        <taxon>Stramenopiles</taxon>
        <taxon>Oomycota</taxon>
        <taxon>Saprolegniomycetes</taxon>
        <taxon>Saprolegniales</taxon>
        <taxon>Saprolegniaceae</taxon>
        <taxon>Saprolegnia</taxon>
    </lineage>
</organism>
<dbReference type="GeneID" id="19942236"/>
<dbReference type="PRINTS" id="PR00109">
    <property type="entry name" value="TYRKINASE"/>
</dbReference>
<dbReference type="eggNOG" id="KOG0192">
    <property type="taxonomic scope" value="Eukaryota"/>
</dbReference>
<dbReference type="AlphaFoldDB" id="T0SF70"/>
<dbReference type="Proteomes" id="UP000030762">
    <property type="component" value="Unassembled WGS sequence"/>
</dbReference>
<sequence>MVLQYLSTTMGFSCPALRPPSLLPRLPYPASRFEPLDQPAPLPHHALATDLENDGAVVLIAARSKTTLLTKDMSRRLEQLAVAGSEHPLIAPVIGIFDAGATWNVVYFLHARLAPMRTLAQDVASKDGYTEAQLHRKAFALVDALHYLHTRGIVHGNLTIHHLYIAGDRLQLLLPPFLDLHTSSAMHPPTPHCKAADIFAFGALIYLLTTGHDPHLDVIRDSVALQSLTVPAQTLVLECLSHDLSLRPTTTMLLHRQWFSFQKPTSHRYTPPRSFPSLHSSSSSSLDDKETLVKMPDVTKPLAGATALVVPSSGGKSGSLLDTGSPLLSDEPLAVYTAFDAPSYDCAVPAYQPFTYTAAPASTTRRLTNHIRTTHPVARSLQLPVHFSAFGPPAWDAKCRVFIWACAPHQFEDMLAMALDEGVVETGRLSRGLRVTHGTMITIAIEPCVGLTVIGESAKSFQWVEEMEKVFFDLKRIEADDDVGRLCRARVIVGTHVAILHFTIPPPTILRHQRQEDESEARVVTYPSTYTPLDAPPREAMAIPLSSLTLLEPIGAGSFGTAYRAVYNNTDVVVKKLKTDVLSSVSRHEFLHEVRALSMLGKHPHVVEFIGACDDDLALVMEYVPNGSVESLLYDSEYRTYGAYPRTIFARDAAHGVLNIHQGSFLHRDIAARNCLLDADFHVKVCDFGLSRPIDRMGHVLDQPGFGPLKWMAPESLELPHVFSPASDAYMFGVLLYEIMVGTEPFGRDMPPQEAAALVLEGHRLSIDAVSACPDEHRALLAACLRSDPQARPSMMDIARTLDDWLRANALSK</sequence>
<feature type="region of interest" description="Disordered" evidence="2">
    <location>
        <begin position="267"/>
        <end position="286"/>
    </location>
</feature>
<dbReference type="PROSITE" id="PS00109">
    <property type="entry name" value="PROTEIN_KINASE_TYR"/>
    <property type="match status" value="1"/>
</dbReference>
<protein>
    <submittedName>
        <fullName evidence="4">TKL protein kinase</fullName>
    </submittedName>
</protein>
<dbReference type="InterPro" id="IPR051681">
    <property type="entry name" value="Ser/Thr_Kinases-Pseudokinases"/>
</dbReference>
<keyword evidence="4" id="KW-0418">Kinase</keyword>
<dbReference type="RefSeq" id="XP_008605261.1">
    <property type="nucleotide sequence ID" value="XM_008607039.1"/>
</dbReference>
<dbReference type="GO" id="GO:0004674">
    <property type="term" value="F:protein serine/threonine kinase activity"/>
    <property type="evidence" value="ECO:0007669"/>
    <property type="project" value="TreeGrafter"/>
</dbReference>
<dbReference type="PROSITE" id="PS00107">
    <property type="entry name" value="PROTEIN_KINASE_ATP"/>
    <property type="match status" value="1"/>
</dbReference>